<dbReference type="EMBL" id="MZGJ01000011">
    <property type="protein sequence ID" value="OQX50991.1"/>
    <property type="molecule type" value="Genomic_DNA"/>
</dbReference>
<keyword evidence="1" id="KW-0812">Transmembrane</keyword>
<proteinExistence type="predicted"/>
<dbReference type="Proteomes" id="UP000192520">
    <property type="component" value="Unassembled WGS sequence"/>
</dbReference>
<evidence type="ECO:0000313" key="3">
    <source>
        <dbReference type="Proteomes" id="UP000192520"/>
    </source>
</evidence>
<reference evidence="3" key="1">
    <citation type="submission" date="2017-03" db="EMBL/GenBank/DDBJ databases">
        <title>Novel pathways for hydrocarbon cycling and metabolic interdependencies in hydrothermal sediment communities.</title>
        <authorList>
            <person name="Dombrowski N."/>
            <person name="Seitz K."/>
            <person name="Teske A."/>
            <person name="Baker B."/>
        </authorList>
    </citation>
    <scope>NUCLEOTIDE SEQUENCE [LARGE SCALE GENOMIC DNA]</scope>
</reference>
<keyword evidence="1" id="KW-0472">Membrane</keyword>
<evidence type="ECO:0000313" key="2">
    <source>
        <dbReference type="EMBL" id="OQX50991.1"/>
    </source>
</evidence>
<sequence>MFIFNFLDWAGSNPAVVTFIHKDLLGWTLVGILFGFVVLLIELRLPLRYYWNIPVYVFANFLEGIHLRKKTPVWGYCLDRESRQVIPIAAVELLDAATKKQAALTYSNRLGQYGFKPPAGKYILRAVKNEYQTPSLLDPENIQLVEVRESYALPVRVGSPAERKPQVNLEIQPIEKIDPHNPKFLLRRYVKTFVFGLSNGFLALAVLASLFSWAVTKEIVYGLFLAVGLTLLFIKIYILETIGRICR</sequence>
<gene>
    <name evidence="2" type="ORF">B5M47_02410</name>
</gene>
<accession>A0A1W9NXW0</accession>
<comment type="caution">
    <text evidence="2">The sequence shown here is derived from an EMBL/GenBank/DDBJ whole genome shotgun (WGS) entry which is preliminary data.</text>
</comment>
<organism evidence="2 3">
    <name type="scientific">candidate division CPR3 bacterium 4484_211</name>
    <dbReference type="NCBI Taxonomy" id="1968527"/>
    <lineage>
        <taxon>Bacteria</taxon>
        <taxon>Bacteria division CPR3</taxon>
    </lineage>
</organism>
<feature type="transmembrane region" description="Helical" evidence="1">
    <location>
        <begin position="219"/>
        <end position="238"/>
    </location>
</feature>
<name>A0A1W9NXW0_UNCC3</name>
<feature type="transmembrane region" description="Helical" evidence="1">
    <location>
        <begin position="24"/>
        <end position="43"/>
    </location>
</feature>
<protein>
    <submittedName>
        <fullName evidence="2">Uncharacterized protein</fullName>
    </submittedName>
</protein>
<dbReference type="AlphaFoldDB" id="A0A1W9NXW0"/>
<keyword evidence="1" id="KW-1133">Transmembrane helix</keyword>
<feature type="transmembrane region" description="Helical" evidence="1">
    <location>
        <begin position="193"/>
        <end position="213"/>
    </location>
</feature>
<evidence type="ECO:0000256" key="1">
    <source>
        <dbReference type="SAM" id="Phobius"/>
    </source>
</evidence>